<dbReference type="PROSITE" id="PS00211">
    <property type="entry name" value="ABC_TRANSPORTER_1"/>
    <property type="match status" value="1"/>
</dbReference>
<dbReference type="GO" id="GO:0005886">
    <property type="term" value="C:plasma membrane"/>
    <property type="evidence" value="ECO:0007669"/>
    <property type="project" value="UniProtKB-SubCell"/>
</dbReference>
<dbReference type="CDD" id="cd18552">
    <property type="entry name" value="ABC_6TM_MsbA_like"/>
    <property type="match status" value="1"/>
</dbReference>
<evidence type="ECO:0000256" key="7">
    <source>
        <dbReference type="ARBA" id="ARBA00022967"/>
    </source>
</evidence>
<dbReference type="SMART" id="SM00382">
    <property type="entry name" value="AAA"/>
    <property type="match status" value="1"/>
</dbReference>
<dbReference type="EMBL" id="QUNR01000002">
    <property type="protein sequence ID" value="REH38905.1"/>
    <property type="molecule type" value="Genomic_DNA"/>
</dbReference>
<comment type="subcellular location">
    <subcellularLocation>
        <location evidence="1">Cell membrane</location>
        <topology evidence="1">Multi-pass membrane protein</topology>
    </subcellularLocation>
</comment>
<dbReference type="GO" id="GO:0034040">
    <property type="term" value="F:ATPase-coupled lipid transmembrane transporter activity"/>
    <property type="evidence" value="ECO:0007669"/>
    <property type="project" value="InterPro"/>
</dbReference>
<dbReference type="Proteomes" id="UP000256774">
    <property type="component" value="Unassembled WGS sequence"/>
</dbReference>
<keyword evidence="15" id="KW-1185">Reference proteome</keyword>
<keyword evidence="5" id="KW-0547">Nucleotide-binding</keyword>
<dbReference type="InterPro" id="IPR003593">
    <property type="entry name" value="AAA+_ATPase"/>
</dbReference>
<dbReference type="PANTHER" id="PTHR43394:SF1">
    <property type="entry name" value="ATP-BINDING CASSETTE SUB-FAMILY B MEMBER 10, MITOCHONDRIAL"/>
    <property type="match status" value="1"/>
</dbReference>
<dbReference type="InterPro" id="IPR039421">
    <property type="entry name" value="Type_1_exporter"/>
</dbReference>
<feature type="domain" description="ABC transmembrane type-1" evidence="13">
    <location>
        <begin position="44"/>
        <end position="310"/>
    </location>
</feature>
<sequence length="588" mass="64953">MNTAPIPTTSWESYKRLLGYTRKHWKIFLLAIFGFVLNAQTEWAAAQLLKYIITAIQDQDQESKNLFPVLIITLFIVRGVGTFIGTYYMSLISRNIVYALRIELFDRLMTLPARFYQDNSAGHISAKLMYNVEQVTAAATDALKTIVREGAVVIGLISYLFYTNWKLSLSLLLVGPFAALLVRVASKRFRKLAVRMQNAMGNLNHIAQEAINGFLVVKTYGGEDYERKRFDKASRENLKQGMKIVVTSAINTPLVQLLMAVALAGVIWVALQPGITGQTSPGEFVAYITAAGLMAKPIKALTEVNEKLQRGISAAQSIFDVIDETPEPTGGTRAITRLQGDVEFRQVQFAYESGLPVLKDFSLRVSPGQTVAIVGRSGSGKSTLVNLLPRFHDAQSGELLIDGFPIDDYPVGELRKQIATVSQKVILFDDTVANNIAYGAYRHLPRETIIAAAKTAFADEFIRDLPQGYDTRVGQDGMQLSGGQRQRIAIARALIKDAPILILDEATSALDNESEFYIQAALERVMEGRTTLVIAHRLSTIENADVIVVMDQGRIIEQGSHAELLAKAGVYAQLHSRRFSEEDDGLMA</sequence>
<dbReference type="InterPro" id="IPR036640">
    <property type="entry name" value="ABC1_TM_sf"/>
</dbReference>
<evidence type="ECO:0000256" key="4">
    <source>
        <dbReference type="ARBA" id="ARBA00022692"/>
    </source>
</evidence>
<evidence type="ECO:0000256" key="5">
    <source>
        <dbReference type="ARBA" id="ARBA00022741"/>
    </source>
</evidence>
<evidence type="ECO:0000256" key="9">
    <source>
        <dbReference type="ARBA" id="ARBA00023055"/>
    </source>
</evidence>
<feature type="transmembrane region" description="Helical" evidence="11">
    <location>
        <begin position="146"/>
        <end position="162"/>
    </location>
</feature>
<feature type="transmembrane region" description="Helical" evidence="11">
    <location>
        <begin position="244"/>
        <end position="271"/>
    </location>
</feature>
<comment type="caution">
    <text evidence="14">The sequence shown here is derived from an EMBL/GenBank/DDBJ whole genome shotgun (WGS) entry which is preliminary data.</text>
</comment>
<feature type="domain" description="ABC transporter" evidence="12">
    <location>
        <begin position="342"/>
        <end position="577"/>
    </location>
</feature>
<feature type="transmembrane region" description="Helical" evidence="11">
    <location>
        <begin position="66"/>
        <end position="88"/>
    </location>
</feature>
<dbReference type="Gene3D" id="3.40.50.300">
    <property type="entry name" value="P-loop containing nucleotide triphosphate hydrolases"/>
    <property type="match status" value="1"/>
</dbReference>
<organism evidence="14 15">
    <name type="scientific">Paraperlucidibaca baekdonensis</name>
    <dbReference type="NCBI Taxonomy" id="748120"/>
    <lineage>
        <taxon>Bacteria</taxon>
        <taxon>Pseudomonadati</taxon>
        <taxon>Pseudomonadota</taxon>
        <taxon>Gammaproteobacteria</taxon>
        <taxon>Moraxellales</taxon>
        <taxon>Moraxellaceae</taxon>
        <taxon>Paraperlucidibaca</taxon>
    </lineage>
</organism>
<keyword evidence="4 11" id="KW-0812">Transmembrane</keyword>
<keyword evidence="10 11" id="KW-0472">Membrane</keyword>
<evidence type="ECO:0000256" key="10">
    <source>
        <dbReference type="ARBA" id="ARBA00023136"/>
    </source>
</evidence>
<gene>
    <name evidence="14" type="ORF">DFR26_1073</name>
</gene>
<dbReference type="PROSITE" id="PS50929">
    <property type="entry name" value="ABC_TM1F"/>
    <property type="match status" value="1"/>
</dbReference>
<keyword evidence="3" id="KW-1003">Cell membrane</keyword>
<evidence type="ECO:0000313" key="15">
    <source>
        <dbReference type="Proteomes" id="UP000256774"/>
    </source>
</evidence>
<evidence type="ECO:0000259" key="12">
    <source>
        <dbReference type="PROSITE" id="PS50893"/>
    </source>
</evidence>
<dbReference type="SUPFAM" id="SSF90123">
    <property type="entry name" value="ABC transporter transmembrane region"/>
    <property type="match status" value="1"/>
</dbReference>
<feature type="transmembrane region" description="Helical" evidence="11">
    <location>
        <begin position="25"/>
        <end position="46"/>
    </location>
</feature>
<dbReference type="InterPro" id="IPR011917">
    <property type="entry name" value="ABC_transpr_lipidA"/>
</dbReference>
<dbReference type="InterPro" id="IPR027417">
    <property type="entry name" value="P-loop_NTPase"/>
</dbReference>
<evidence type="ECO:0000259" key="13">
    <source>
        <dbReference type="PROSITE" id="PS50929"/>
    </source>
</evidence>
<evidence type="ECO:0000256" key="11">
    <source>
        <dbReference type="SAM" id="Phobius"/>
    </source>
</evidence>
<accession>A0A3E0H693</accession>
<keyword evidence="8 11" id="KW-1133">Transmembrane helix</keyword>
<dbReference type="NCBIfam" id="TIGR02203">
    <property type="entry name" value="MsbA_lipidA"/>
    <property type="match status" value="1"/>
</dbReference>
<keyword evidence="2" id="KW-0813">Transport</keyword>
<evidence type="ECO:0000256" key="8">
    <source>
        <dbReference type="ARBA" id="ARBA00022989"/>
    </source>
</evidence>
<reference evidence="14 15" key="1">
    <citation type="submission" date="2018-08" db="EMBL/GenBank/DDBJ databases">
        <title>Genomic Encyclopedia of Type Strains, Phase IV (KMG-IV): sequencing the most valuable type-strain genomes for metagenomic binning, comparative biology and taxonomic classification.</title>
        <authorList>
            <person name="Goeker M."/>
        </authorList>
    </citation>
    <scope>NUCLEOTIDE SEQUENCE [LARGE SCALE GENOMIC DNA]</scope>
    <source>
        <strain evidence="14 15">DSM 26022</strain>
    </source>
</reference>
<protein>
    <submittedName>
        <fullName evidence="14">Subfamily B ATP-binding cassette protein MsbA</fullName>
    </submittedName>
</protein>
<dbReference type="GO" id="GO:0016887">
    <property type="term" value="F:ATP hydrolysis activity"/>
    <property type="evidence" value="ECO:0007669"/>
    <property type="project" value="InterPro"/>
</dbReference>
<dbReference type="Pfam" id="PF00664">
    <property type="entry name" value="ABC_membrane"/>
    <property type="match status" value="1"/>
</dbReference>
<dbReference type="PROSITE" id="PS50893">
    <property type="entry name" value="ABC_TRANSPORTER_2"/>
    <property type="match status" value="1"/>
</dbReference>
<dbReference type="InterPro" id="IPR003439">
    <property type="entry name" value="ABC_transporter-like_ATP-bd"/>
</dbReference>
<evidence type="ECO:0000256" key="1">
    <source>
        <dbReference type="ARBA" id="ARBA00004651"/>
    </source>
</evidence>
<dbReference type="OrthoDB" id="9806127at2"/>
<evidence type="ECO:0000256" key="6">
    <source>
        <dbReference type="ARBA" id="ARBA00022840"/>
    </source>
</evidence>
<evidence type="ECO:0000256" key="2">
    <source>
        <dbReference type="ARBA" id="ARBA00022448"/>
    </source>
</evidence>
<feature type="transmembrane region" description="Helical" evidence="11">
    <location>
        <begin position="168"/>
        <end position="186"/>
    </location>
</feature>
<dbReference type="FunFam" id="3.40.50.300:FF:000140">
    <property type="entry name" value="Lipid A export ATP-binding/permease protein MsbA"/>
    <property type="match status" value="1"/>
</dbReference>
<dbReference type="GO" id="GO:0015421">
    <property type="term" value="F:ABC-type oligopeptide transporter activity"/>
    <property type="evidence" value="ECO:0007669"/>
    <property type="project" value="TreeGrafter"/>
</dbReference>
<dbReference type="Gene3D" id="1.20.1560.10">
    <property type="entry name" value="ABC transporter type 1, transmembrane domain"/>
    <property type="match status" value="1"/>
</dbReference>
<keyword evidence="6 14" id="KW-0067">ATP-binding</keyword>
<dbReference type="Pfam" id="PF00005">
    <property type="entry name" value="ABC_tran"/>
    <property type="match status" value="1"/>
</dbReference>
<dbReference type="PANTHER" id="PTHR43394">
    <property type="entry name" value="ATP-DEPENDENT PERMEASE MDL1, MITOCHONDRIAL"/>
    <property type="match status" value="1"/>
</dbReference>
<evidence type="ECO:0000256" key="3">
    <source>
        <dbReference type="ARBA" id="ARBA00022475"/>
    </source>
</evidence>
<dbReference type="InterPro" id="IPR017871">
    <property type="entry name" value="ABC_transporter-like_CS"/>
</dbReference>
<dbReference type="AlphaFoldDB" id="A0A3E0H693"/>
<keyword evidence="7" id="KW-1278">Translocase</keyword>
<evidence type="ECO:0000313" key="14">
    <source>
        <dbReference type="EMBL" id="REH38905.1"/>
    </source>
</evidence>
<dbReference type="GO" id="GO:0005524">
    <property type="term" value="F:ATP binding"/>
    <property type="evidence" value="ECO:0007669"/>
    <property type="project" value="UniProtKB-KW"/>
</dbReference>
<keyword evidence="9" id="KW-0445">Lipid transport</keyword>
<proteinExistence type="predicted"/>
<name>A0A3E0H693_9GAMM</name>
<dbReference type="RefSeq" id="WP_116207928.1">
    <property type="nucleotide sequence ID" value="NZ_QUNR01000002.1"/>
</dbReference>
<dbReference type="InterPro" id="IPR011527">
    <property type="entry name" value="ABC1_TM_dom"/>
</dbReference>
<dbReference type="SUPFAM" id="SSF52540">
    <property type="entry name" value="P-loop containing nucleoside triphosphate hydrolases"/>
    <property type="match status" value="1"/>
</dbReference>